<name>A0A368YZI9_9HYPH</name>
<feature type="compositionally biased region" description="Acidic residues" evidence="1">
    <location>
        <begin position="50"/>
        <end position="69"/>
    </location>
</feature>
<feature type="region of interest" description="Disordered" evidence="1">
    <location>
        <begin position="49"/>
        <end position="69"/>
    </location>
</feature>
<keyword evidence="3" id="KW-1185">Reference proteome</keyword>
<evidence type="ECO:0000313" key="2">
    <source>
        <dbReference type="EMBL" id="RCW85605.1"/>
    </source>
</evidence>
<sequence>MPRDPKDLLHEIIDVAEWVPLEEGVKRYNELANKDDPDVIPVLVLRTEDLAGDEADDEPSDEDLHDAEL</sequence>
<protein>
    <submittedName>
        <fullName evidence="2">Uncharacterized protein</fullName>
    </submittedName>
</protein>
<evidence type="ECO:0000313" key="3">
    <source>
        <dbReference type="Proteomes" id="UP000253324"/>
    </source>
</evidence>
<evidence type="ECO:0000256" key="1">
    <source>
        <dbReference type="SAM" id="MobiDB-lite"/>
    </source>
</evidence>
<dbReference type="AlphaFoldDB" id="A0A368YZI9"/>
<gene>
    <name evidence="2" type="ORF">C7476_103454</name>
</gene>
<proteinExistence type="predicted"/>
<organism evidence="2 3">
    <name type="scientific">Phyllobacterium bourgognense</name>
    <dbReference type="NCBI Taxonomy" id="314236"/>
    <lineage>
        <taxon>Bacteria</taxon>
        <taxon>Pseudomonadati</taxon>
        <taxon>Pseudomonadota</taxon>
        <taxon>Alphaproteobacteria</taxon>
        <taxon>Hyphomicrobiales</taxon>
        <taxon>Phyllobacteriaceae</taxon>
        <taxon>Phyllobacterium</taxon>
    </lineage>
</organism>
<accession>A0A368YZI9</accession>
<dbReference type="RefSeq" id="WP_114429391.1">
    <property type="nucleotide sequence ID" value="NZ_QPJM01000003.1"/>
</dbReference>
<dbReference type="Proteomes" id="UP000253324">
    <property type="component" value="Unassembled WGS sequence"/>
</dbReference>
<reference evidence="2 3" key="1">
    <citation type="submission" date="2018-07" db="EMBL/GenBank/DDBJ databases">
        <title>Genomic Encyclopedia of Type Strains, Phase III (KMG-III): the genomes of soil and plant-associated and newly described type strains.</title>
        <authorList>
            <person name="Whitman W."/>
        </authorList>
    </citation>
    <scope>NUCLEOTIDE SEQUENCE [LARGE SCALE GENOMIC DNA]</scope>
    <source>
        <strain evidence="2 3">31-25a</strain>
    </source>
</reference>
<dbReference type="EMBL" id="QPJM01000003">
    <property type="protein sequence ID" value="RCW85605.1"/>
    <property type="molecule type" value="Genomic_DNA"/>
</dbReference>
<comment type="caution">
    <text evidence="2">The sequence shown here is derived from an EMBL/GenBank/DDBJ whole genome shotgun (WGS) entry which is preliminary data.</text>
</comment>